<accession>A0A4Q0QMN5</accession>
<name>A0A4Q0QMN5_9BRAD</name>
<dbReference type="RefSeq" id="WP_128956140.1">
    <property type="nucleotide sequence ID" value="NZ_RKMK01000015.1"/>
</dbReference>
<reference evidence="1 2" key="1">
    <citation type="submission" date="2018-11" db="EMBL/GenBank/DDBJ databases">
        <title>Bradyrhizobium sp. nov., isolated from effective nodules of peanut in China.</title>
        <authorList>
            <person name="Li Y."/>
        </authorList>
    </citation>
    <scope>NUCLEOTIDE SEQUENCE [LARGE SCALE GENOMIC DNA]</scope>
    <source>
        <strain evidence="1 2">CCBAU 51770</strain>
    </source>
</reference>
<dbReference type="EMBL" id="RKMK01000015">
    <property type="protein sequence ID" value="RXG95733.1"/>
    <property type="molecule type" value="Genomic_DNA"/>
</dbReference>
<comment type="caution">
    <text evidence="1">The sequence shown here is derived from an EMBL/GenBank/DDBJ whole genome shotgun (WGS) entry which is preliminary data.</text>
</comment>
<gene>
    <name evidence="1" type="ORF">EAS61_17865</name>
</gene>
<proteinExistence type="predicted"/>
<protein>
    <submittedName>
        <fullName evidence="1">Uncharacterized protein</fullName>
    </submittedName>
</protein>
<evidence type="ECO:0000313" key="1">
    <source>
        <dbReference type="EMBL" id="RXG95733.1"/>
    </source>
</evidence>
<dbReference type="AlphaFoldDB" id="A0A4Q0QMN5"/>
<evidence type="ECO:0000313" key="2">
    <source>
        <dbReference type="Proteomes" id="UP000290174"/>
    </source>
</evidence>
<dbReference type="Proteomes" id="UP000290174">
    <property type="component" value="Unassembled WGS sequence"/>
</dbReference>
<sequence>MTDYGDICGGAGQIVRAAVQFNFCRTAMNTNRRGLELIQIDSTEARELFRSANPNISVGERIVSRHDRFNGATADKMPAAADTIERTRRLSYTELNLFARRPSDLVRSVQKVA</sequence>
<organism evidence="1 2">
    <name type="scientific">Bradyrhizobium zhanjiangense</name>
    <dbReference type="NCBI Taxonomy" id="1325107"/>
    <lineage>
        <taxon>Bacteria</taxon>
        <taxon>Pseudomonadati</taxon>
        <taxon>Pseudomonadota</taxon>
        <taxon>Alphaproteobacteria</taxon>
        <taxon>Hyphomicrobiales</taxon>
        <taxon>Nitrobacteraceae</taxon>
        <taxon>Bradyrhizobium</taxon>
    </lineage>
</organism>